<dbReference type="EMBL" id="QOVG01000008">
    <property type="protein sequence ID" value="NDK39607.1"/>
    <property type="molecule type" value="Genomic_DNA"/>
</dbReference>
<evidence type="ECO:0008006" key="3">
    <source>
        <dbReference type="Google" id="ProtNLM"/>
    </source>
</evidence>
<sequence>MTRRRRIALWLFLALVVAGAIALRWLVAPATLVPNVLALAGRSLGLEITASGVGEYRLRGTPQLVARDVVARLPGEGTAVLRAERIFISLPWSTLRARGSELSAHRVELDAPVLDVEAFRKWQATRPPGKTPVPTLSKGIGIVRGQVLGSGWKIDNLNAQLQSLAPGAPMRMHLQGRYVGGDLRVPVDVHATLTRPGSGAGLGVAGKLSLEEKDWRIPSRILLSAKLVTDQAIELRHAVLGAHSRYVAGSSALPFSLGIAGPLRFESGAITLQPAGLSIIGKDAMPTLDASGQFAMTQGMGLQLDGKLATWPSAWPALPPPLGQSNSPLPFNLSYAGATDLSAIASLRLQRDASIFDGRFRLPEMMDWIDAPAAGSPLPPISGNFTTPRMEVSGAVLEGVELQFDDPSIAVPVE</sequence>
<evidence type="ECO:0000313" key="1">
    <source>
        <dbReference type="EMBL" id="NDK39607.1"/>
    </source>
</evidence>
<keyword evidence="2" id="KW-1185">Reference proteome</keyword>
<comment type="caution">
    <text evidence="1">The sequence shown here is derived from an EMBL/GenBank/DDBJ whole genome shotgun (WGS) entry which is preliminary data.</text>
</comment>
<accession>A0ABX0AG92</accession>
<name>A0ABX0AG92_9GAMM</name>
<gene>
    <name evidence="1" type="ORF">DT603_12225</name>
</gene>
<organism evidence="1 2">
    <name type="scientific">Pseudoxanthomonas gei</name>
    <dbReference type="NCBI Taxonomy" id="1383030"/>
    <lineage>
        <taxon>Bacteria</taxon>
        <taxon>Pseudomonadati</taxon>
        <taxon>Pseudomonadota</taxon>
        <taxon>Gammaproteobacteria</taxon>
        <taxon>Lysobacterales</taxon>
        <taxon>Lysobacteraceae</taxon>
        <taxon>Pseudoxanthomonas</taxon>
    </lineage>
</organism>
<dbReference type="Proteomes" id="UP001429354">
    <property type="component" value="Unassembled WGS sequence"/>
</dbReference>
<evidence type="ECO:0000313" key="2">
    <source>
        <dbReference type="Proteomes" id="UP001429354"/>
    </source>
</evidence>
<dbReference type="RefSeq" id="WP_162350180.1">
    <property type="nucleotide sequence ID" value="NZ_QOVG01000008.1"/>
</dbReference>
<proteinExistence type="predicted"/>
<protein>
    <recommendedName>
        <fullName evidence="3">AsmA family protein</fullName>
    </recommendedName>
</protein>
<reference evidence="1 2" key="1">
    <citation type="submission" date="2018-07" db="EMBL/GenBank/DDBJ databases">
        <title>Whole genome Sequencing of Pseudoxanthomonas gei KCTC 32298 (T).</title>
        <authorList>
            <person name="Kumar S."/>
            <person name="Bansal K."/>
            <person name="Kaur A."/>
            <person name="Patil P."/>
            <person name="Sharma S."/>
            <person name="Patil P.B."/>
        </authorList>
    </citation>
    <scope>NUCLEOTIDE SEQUENCE [LARGE SCALE GENOMIC DNA]</scope>
    <source>
        <strain evidence="1 2">KCTC 32298</strain>
    </source>
</reference>